<name>V2XY24_MONRO</name>
<sequence>MFLARRLNPRTLSPRTLFAPTRSIPSNGNAVRYYAGPGDIAASTRSSGLGPVTTHLLAGLVGGGLVVGAGYAYYHLSGIKNAIDTAKQAKQYLIQTRESVIQRHPNEAVEYLRKAAKSYATLVPGSNLVIDRIFNSIDAIVEEHQEEASEILLQAQVKIQEIIKRKELGNVELSAEIMEVLGVHLTALGLLGAKAGGQLVDPLLQRLPKVRVDVPQAGEKLRVLVEKVKLRGSVKPKDEVKETSVTDETA</sequence>
<evidence type="ECO:0000313" key="1">
    <source>
        <dbReference type="EMBL" id="ESK84314.1"/>
    </source>
</evidence>
<protein>
    <submittedName>
        <fullName evidence="1">Uncharacterized protein</fullName>
    </submittedName>
</protein>
<dbReference type="HOGENOM" id="CLU_1111648_0_0_1"/>
<dbReference type="OrthoDB" id="3060772at2759"/>
<proteinExistence type="predicted"/>
<dbReference type="STRING" id="1381753.V2XY24"/>
<dbReference type="EMBL" id="AWSO01001326">
    <property type="protein sequence ID" value="ESK84314.1"/>
    <property type="molecule type" value="Genomic_DNA"/>
</dbReference>
<dbReference type="AlphaFoldDB" id="V2XY24"/>
<keyword evidence="2" id="KW-1185">Reference proteome</keyword>
<dbReference type="KEGG" id="mrr:Moror_10229"/>
<dbReference type="Proteomes" id="UP000017559">
    <property type="component" value="Unassembled WGS sequence"/>
</dbReference>
<reference evidence="1 2" key="1">
    <citation type="journal article" date="2014" name="BMC Genomics">
        <title>Genome and secretome analysis of the hemibiotrophic fungal pathogen, Moniliophthora roreri, which causes frosty pod rot disease of cacao: mechanisms of the biotrophic and necrotrophic phases.</title>
        <authorList>
            <person name="Meinhardt L.W."/>
            <person name="Costa G.G.L."/>
            <person name="Thomazella D.P.T."/>
            <person name="Teixeira P.J.P.L."/>
            <person name="Carazzolle M.F."/>
            <person name="Schuster S.C."/>
            <person name="Carlson J.E."/>
            <person name="Guiltinan M.J."/>
            <person name="Mieczkowski P."/>
            <person name="Farmer A."/>
            <person name="Ramaraj T."/>
            <person name="Crozier J."/>
            <person name="Davis R.E."/>
            <person name="Shao J."/>
            <person name="Melnick R.L."/>
            <person name="Pereira G.A.G."/>
            <person name="Bailey B.A."/>
        </authorList>
    </citation>
    <scope>NUCLEOTIDE SEQUENCE [LARGE SCALE GENOMIC DNA]</scope>
    <source>
        <strain evidence="1 2">MCA 2997</strain>
    </source>
</reference>
<accession>V2XY24</accession>
<organism evidence="1 2">
    <name type="scientific">Moniliophthora roreri (strain MCA 2997)</name>
    <name type="common">Cocoa frosty pod rot fungus</name>
    <name type="synonym">Crinipellis roreri</name>
    <dbReference type="NCBI Taxonomy" id="1381753"/>
    <lineage>
        <taxon>Eukaryota</taxon>
        <taxon>Fungi</taxon>
        <taxon>Dikarya</taxon>
        <taxon>Basidiomycota</taxon>
        <taxon>Agaricomycotina</taxon>
        <taxon>Agaricomycetes</taxon>
        <taxon>Agaricomycetidae</taxon>
        <taxon>Agaricales</taxon>
        <taxon>Marasmiineae</taxon>
        <taxon>Marasmiaceae</taxon>
        <taxon>Moniliophthora</taxon>
    </lineage>
</organism>
<comment type="caution">
    <text evidence="1">The sequence shown here is derived from an EMBL/GenBank/DDBJ whole genome shotgun (WGS) entry which is preliminary data.</text>
</comment>
<gene>
    <name evidence="1" type="ORF">Moror_10229</name>
</gene>
<evidence type="ECO:0000313" key="2">
    <source>
        <dbReference type="Proteomes" id="UP000017559"/>
    </source>
</evidence>